<evidence type="ECO:0000313" key="3">
    <source>
        <dbReference type="Proteomes" id="UP000006233"/>
    </source>
</evidence>
<accession>C9MVA8</accession>
<dbReference type="InterPro" id="IPR037026">
    <property type="entry name" value="Vgr_OB-fold_dom_sf"/>
</dbReference>
<protein>
    <submittedName>
        <fullName evidence="2">Phage baseplate assembly protein V</fullName>
    </submittedName>
</protein>
<evidence type="ECO:0000313" key="2">
    <source>
        <dbReference type="EMBL" id="EEX75330.1"/>
    </source>
</evidence>
<dbReference type="HOGENOM" id="CLU_1616979_0_0_0"/>
<reference evidence="2 3" key="1">
    <citation type="submission" date="2009-09" db="EMBL/GenBank/DDBJ databases">
        <authorList>
            <person name="Weinstock G."/>
            <person name="Sodergren E."/>
            <person name="Clifton S."/>
            <person name="Fulton L."/>
            <person name="Fulton B."/>
            <person name="Courtney L."/>
            <person name="Fronick C."/>
            <person name="Harrison M."/>
            <person name="Strong C."/>
            <person name="Farmer C."/>
            <person name="Delahaunty K."/>
            <person name="Markovic C."/>
            <person name="Hall O."/>
            <person name="Minx P."/>
            <person name="Tomlinson C."/>
            <person name="Mitreva M."/>
            <person name="Nelson J."/>
            <person name="Hou S."/>
            <person name="Wollam A."/>
            <person name="Pepin K.H."/>
            <person name="Johnson M."/>
            <person name="Bhonagiri V."/>
            <person name="Nash W.E."/>
            <person name="Warren W."/>
            <person name="Chinwalla A."/>
            <person name="Mardis E.R."/>
            <person name="Wilson R.K."/>
        </authorList>
    </citation>
    <scope>NUCLEOTIDE SEQUENCE [LARGE SCALE GENOMIC DNA]</scope>
    <source>
        <strain evidence="2 3">F0254</strain>
    </source>
</reference>
<dbReference type="Proteomes" id="UP000006233">
    <property type="component" value="Unassembled WGS sequence"/>
</dbReference>
<sequence length="164" mass="17634">MIFFVTKKVIRQVVKLIETLKAGEVSAIDSKTGKVRVLLKGDDDKTTDWLNVLVPYSESHSDNYTLGLGQTVYCLFFSEMPEQGVVLGCPMRGASSSESEVKRTFSDGGSWVYDGNTLTLNIKKVVINGDLEVSGTTKTGGSINLNTHKHDGVTAGGDMTGGPQ</sequence>
<name>C9MVA8_9FUSO</name>
<evidence type="ECO:0000256" key="1">
    <source>
        <dbReference type="SAM" id="MobiDB-lite"/>
    </source>
</evidence>
<dbReference type="EMBL" id="ACVB02000007">
    <property type="protein sequence ID" value="EEX75330.1"/>
    <property type="molecule type" value="Genomic_DNA"/>
</dbReference>
<proteinExistence type="predicted"/>
<gene>
    <name evidence="2" type="ORF">GCWU000323_00579</name>
</gene>
<feature type="compositionally biased region" description="Gly residues" evidence="1">
    <location>
        <begin position="154"/>
        <end position="164"/>
    </location>
</feature>
<dbReference type="Gene3D" id="2.40.50.230">
    <property type="entry name" value="Gp5 N-terminal domain"/>
    <property type="match status" value="1"/>
</dbReference>
<organism evidence="2 3">
    <name type="scientific">Leptotrichia hofstadii F0254</name>
    <dbReference type="NCBI Taxonomy" id="634994"/>
    <lineage>
        <taxon>Bacteria</taxon>
        <taxon>Fusobacteriati</taxon>
        <taxon>Fusobacteriota</taxon>
        <taxon>Fusobacteriia</taxon>
        <taxon>Fusobacteriales</taxon>
        <taxon>Leptotrichiaceae</taxon>
        <taxon>Leptotrichia</taxon>
    </lineage>
</organism>
<dbReference type="STRING" id="634994.GCWU000323_00579"/>
<feature type="region of interest" description="Disordered" evidence="1">
    <location>
        <begin position="139"/>
        <end position="164"/>
    </location>
</feature>
<comment type="caution">
    <text evidence="2">The sequence shown here is derived from an EMBL/GenBank/DDBJ whole genome shotgun (WGS) entry which is preliminary data.</text>
</comment>
<dbReference type="Pfam" id="PF18946">
    <property type="entry name" value="Apex"/>
    <property type="match status" value="1"/>
</dbReference>
<dbReference type="InterPro" id="IPR044033">
    <property type="entry name" value="GpV-like_apex"/>
</dbReference>
<dbReference type="AlphaFoldDB" id="C9MVA8"/>